<dbReference type="EMBL" id="UGRU01000001">
    <property type="protein sequence ID" value="SUA47894.1"/>
    <property type="molecule type" value="Genomic_DNA"/>
</dbReference>
<gene>
    <name evidence="3" type="ORF">NCTC13184_06437</name>
</gene>
<keyword evidence="2" id="KW-0732">Signal</keyword>
<dbReference type="Proteomes" id="UP000255082">
    <property type="component" value="Unassembled WGS sequence"/>
</dbReference>
<dbReference type="PROSITE" id="PS51257">
    <property type="entry name" value="PROKAR_LIPOPROTEIN"/>
    <property type="match status" value="1"/>
</dbReference>
<reference evidence="3 4" key="1">
    <citation type="submission" date="2018-06" db="EMBL/GenBank/DDBJ databases">
        <authorList>
            <consortium name="Pathogen Informatics"/>
            <person name="Doyle S."/>
        </authorList>
    </citation>
    <scope>NUCLEOTIDE SEQUENCE [LARGE SCALE GENOMIC DNA]</scope>
    <source>
        <strain evidence="3 4">NCTC13184</strain>
    </source>
</reference>
<evidence type="ECO:0000256" key="2">
    <source>
        <dbReference type="SAM" id="SignalP"/>
    </source>
</evidence>
<dbReference type="AlphaFoldDB" id="A0A378X557"/>
<accession>A0A378X557</accession>
<proteinExistence type="predicted"/>
<name>A0A378X557_9NOCA</name>
<sequence>MRSTIPGFRPLAFAAVAAVALLSGCAGTDNLPPIPDGIPPGAGSPVPPIDLDAPGRSAEQLRGWAQAQSDALGIPTVALEAYGYAAEVMARSRPDCGIGWTTIAGIARVESKHGRHGGSDLDADGEVRPPIRGIPLDGSPGVARILDDEATARTGNPVYARAEGRSNSCPKPGSTGVWTPTGTAARIRTASTTPR</sequence>
<feature type="chain" id="PRO_5038967077" evidence="2">
    <location>
        <begin position="29"/>
        <end position="195"/>
    </location>
</feature>
<evidence type="ECO:0000313" key="3">
    <source>
        <dbReference type="EMBL" id="SUA47894.1"/>
    </source>
</evidence>
<evidence type="ECO:0000313" key="4">
    <source>
        <dbReference type="Proteomes" id="UP000255082"/>
    </source>
</evidence>
<feature type="region of interest" description="Disordered" evidence="1">
    <location>
        <begin position="32"/>
        <end position="55"/>
    </location>
</feature>
<organism evidence="3 4">
    <name type="scientific">Nocardia africana</name>
    <dbReference type="NCBI Taxonomy" id="134964"/>
    <lineage>
        <taxon>Bacteria</taxon>
        <taxon>Bacillati</taxon>
        <taxon>Actinomycetota</taxon>
        <taxon>Actinomycetes</taxon>
        <taxon>Mycobacteriales</taxon>
        <taxon>Nocardiaceae</taxon>
        <taxon>Nocardia</taxon>
    </lineage>
</organism>
<dbReference type="InterPro" id="IPR023346">
    <property type="entry name" value="Lysozyme-like_dom_sf"/>
</dbReference>
<dbReference type="SUPFAM" id="SSF53955">
    <property type="entry name" value="Lysozyme-like"/>
    <property type="match status" value="1"/>
</dbReference>
<feature type="region of interest" description="Disordered" evidence="1">
    <location>
        <begin position="111"/>
        <end position="195"/>
    </location>
</feature>
<evidence type="ECO:0000256" key="1">
    <source>
        <dbReference type="SAM" id="MobiDB-lite"/>
    </source>
</evidence>
<feature type="signal peptide" evidence="2">
    <location>
        <begin position="1"/>
        <end position="28"/>
    </location>
</feature>
<protein>
    <submittedName>
        <fullName evidence="3">Uncharacterized protein</fullName>
    </submittedName>
</protein>